<dbReference type="Proteomes" id="UP000027265">
    <property type="component" value="Unassembled WGS sequence"/>
</dbReference>
<dbReference type="HOGENOM" id="CLU_021164_3_0_1"/>
<dbReference type="Gene3D" id="3.80.10.10">
    <property type="entry name" value="Ribonuclease Inhibitor"/>
    <property type="match status" value="1"/>
</dbReference>
<accession>A0A067P7Y0</accession>
<keyword evidence="2" id="KW-1185">Reference proteome</keyword>
<evidence type="ECO:0000313" key="1">
    <source>
        <dbReference type="EMBL" id="KDQ50983.1"/>
    </source>
</evidence>
<dbReference type="InterPro" id="IPR032675">
    <property type="entry name" value="LRR_dom_sf"/>
</dbReference>
<dbReference type="STRING" id="933084.A0A067P7Y0"/>
<dbReference type="AlphaFoldDB" id="A0A067P7Y0"/>
<protein>
    <recommendedName>
        <fullName evidence="3">F-box domain-containing protein</fullName>
    </recommendedName>
</protein>
<organism evidence="1 2">
    <name type="scientific">Jaapia argillacea MUCL 33604</name>
    <dbReference type="NCBI Taxonomy" id="933084"/>
    <lineage>
        <taxon>Eukaryota</taxon>
        <taxon>Fungi</taxon>
        <taxon>Dikarya</taxon>
        <taxon>Basidiomycota</taxon>
        <taxon>Agaricomycotina</taxon>
        <taxon>Agaricomycetes</taxon>
        <taxon>Agaricomycetidae</taxon>
        <taxon>Jaapiales</taxon>
        <taxon>Jaapiaceae</taxon>
        <taxon>Jaapia</taxon>
    </lineage>
</organism>
<dbReference type="InParanoid" id="A0A067P7Y0"/>
<dbReference type="OrthoDB" id="3543113at2759"/>
<dbReference type="SUPFAM" id="SSF52047">
    <property type="entry name" value="RNI-like"/>
    <property type="match status" value="1"/>
</dbReference>
<evidence type="ECO:0008006" key="3">
    <source>
        <dbReference type="Google" id="ProtNLM"/>
    </source>
</evidence>
<evidence type="ECO:0000313" key="2">
    <source>
        <dbReference type="Proteomes" id="UP000027265"/>
    </source>
</evidence>
<dbReference type="EMBL" id="KL197753">
    <property type="protein sequence ID" value="KDQ50983.1"/>
    <property type="molecule type" value="Genomic_DNA"/>
</dbReference>
<name>A0A067P7Y0_9AGAM</name>
<proteinExistence type="predicted"/>
<reference evidence="2" key="1">
    <citation type="journal article" date="2014" name="Proc. Natl. Acad. Sci. U.S.A.">
        <title>Extensive sampling of basidiomycete genomes demonstrates inadequacy of the white-rot/brown-rot paradigm for wood decay fungi.</title>
        <authorList>
            <person name="Riley R."/>
            <person name="Salamov A.A."/>
            <person name="Brown D.W."/>
            <person name="Nagy L.G."/>
            <person name="Floudas D."/>
            <person name="Held B.W."/>
            <person name="Levasseur A."/>
            <person name="Lombard V."/>
            <person name="Morin E."/>
            <person name="Otillar R."/>
            <person name="Lindquist E.A."/>
            <person name="Sun H."/>
            <person name="LaButti K.M."/>
            <person name="Schmutz J."/>
            <person name="Jabbour D."/>
            <person name="Luo H."/>
            <person name="Baker S.E."/>
            <person name="Pisabarro A.G."/>
            <person name="Walton J.D."/>
            <person name="Blanchette R.A."/>
            <person name="Henrissat B."/>
            <person name="Martin F."/>
            <person name="Cullen D."/>
            <person name="Hibbett D.S."/>
            <person name="Grigoriev I.V."/>
        </authorList>
    </citation>
    <scope>NUCLEOTIDE SEQUENCE [LARGE SCALE GENOMIC DNA]</scope>
    <source>
        <strain evidence="2">MUCL 33604</strain>
    </source>
</reference>
<sequence>MSRQVFLIEELCREICCFIDPIEDPACLVRLARCSRSLLNPALDVLWKEMYSMGPLMELIPVVNSKMGPYSNTTITYYLSQPPQAEDWVRFDFYAHRIRTLYYEHGYRTDGDCKIYGRLAQCRPHPMFPNLRSLVWHHDAAAVFDTSFIEEVSYFLLPSLRELSMGTQVWDYPAKPDRYPAGEAAEAFMLTLTRQCPLLESLELQGQIQDMSFSSIRVFRNLQSLNLSAFSMDRPYADIDFLSALSDLPCLHSISGLDAEVAGSSVQIGFPALRSLAFGSVNPTGLIIILRAITSTSFKSLSIDSFLDSSQEDISTPLAILSSFAQLEEIYICFLPWRPKYVVPPIEWFFCLGHLRKVILRTHDVRKGWPTMDFVLSERIALAWPQLEELSLQCPFRITSLKPLALLCPNLTTLACNALITQDDEDDLTNLTQDAPVLSHPLHNLNLDYYLVPEDYRLIAAVLGRLFPHLVIPTPIISKASEILPGDLEPKV</sequence>
<gene>
    <name evidence="1" type="ORF">JAAARDRAFT_62868</name>
</gene>